<organism evidence="1 2">
    <name type="scientific">Chitiniphilus eburneus</name>
    <dbReference type="NCBI Taxonomy" id="2571148"/>
    <lineage>
        <taxon>Bacteria</taxon>
        <taxon>Pseudomonadati</taxon>
        <taxon>Pseudomonadota</taxon>
        <taxon>Betaproteobacteria</taxon>
        <taxon>Neisseriales</taxon>
        <taxon>Chitinibacteraceae</taxon>
        <taxon>Chitiniphilus</taxon>
    </lineage>
</organism>
<accession>A0A4V5MRT1</accession>
<sequence>MSLFIGDKEKFAIELASNEELGHKVGRLRIWLGDKYIGTFDDASIYSLVLMQLKNVLAKNLDVECLDFDDMVRVYDLIKSEKFDGAARYFLSLGDSFDDFSIVAFCKDGEVFFIWTLMDEHFFEYEDYPTGLQYSIVPVAYFSKVLSGFSRG</sequence>
<name>A0A4V5MRT1_9NEIS</name>
<reference evidence="1 2" key="1">
    <citation type="submission" date="2019-04" db="EMBL/GenBank/DDBJ databases">
        <title>Chitiniphilus eburnea sp. nov., a novel chitinolytic bacterium isolated from aquaculture sludge.</title>
        <authorList>
            <person name="Sheng M."/>
        </authorList>
    </citation>
    <scope>NUCLEOTIDE SEQUENCE [LARGE SCALE GENOMIC DNA]</scope>
    <source>
        <strain evidence="1 2">HX-2-15</strain>
    </source>
</reference>
<dbReference type="AlphaFoldDB" id="A0A4V5MRT1"/>
<comment type="caution">
    <text evidence="1">The sequence shown here is derived from an EMBL/GenBank/DDBJ whole genome shotgun (WGS) entry which is preliminary data.</text>
</comment>
<dbReference type="Proteomes" id="UP000310016">
    <property type="component" value="Unassembled WGS sequence"/>
</dbReference>
<keyword evidence="2" id="KW-1185">Reference proteome</keyword>
<proteinExistence type="predicted"/>
<dbReference type="OrthoDB" id="6637742at2"/>
<protein>
    <submittedName>
        <fullName evidence="1">Uncharacterized protein</fullName>
    </submittedName>
</protein>
<gene>
    <name evidence="1" type="ORF">FAZ21_02945</name>
</gene>
<dbReference type="EMBL" id="SUMF01000002">
    <property type="protein sequence ID" value="TJZ77318.1"/>
    <property type="molecule type" value="Genomic_DNA"/>
</dbReference>
<dbReference type="RefSeq" id="WP_136771794.1">
    <property type="nucleotide sequence ID" value="NZ_CP156074.1"/>
</dbReference>
<evidence type="ECO:0000313" key="2">
    <source>
        <dbReference type="Proteomes" id="UP000310016"/>
    </source>
</evidence>
<evidence type="ECO:0000313" key="1">
    <source>
        <dbReference type="EMBL" id="TJZ77318.1"/>
    </source>
</evidence>